<feature type="non-terminal residue" evidence="1">
    <location>
        <position position="108"/>
    </location>
</feature>
<reference evidence="1" key="2">
    <citation type="submission" date="2016-06" db="EMBL/GenBank/DDBJ databases">
        <title>The genome of a short-lived fish provides insights into sex chromosome evolution and the genetic control of aging.</title>
        <authorList>
            <person name="Reichwald K."/>
            <person name="Felder M."/>
            <person name="Petzold A."/>
            <person name="Koch P."/>
            <person name="Groth M."/>
            <person name="Platzer M."/>
        </authorList>
    </citation>
    <scope>NUCLEOTIDE SEQUENCE</scope>
    <source>
        <tissue evidence="1">Brain</tissue>
    </source>
</reference>
<name>A0A1A8PBQ0_9TELE</name>
<feature type="non-terminal residue" evidence="1">
    <location>
        <position position="1"/>
    </location>
</feature>
<sequence length="108" mass="11983">LLTGLDNHQSFSRRRFGLFSLLVHPPPSADPISSTSRSLSRTTPVRIQFLHSPLPLSIHSLDSTAAHPSHTLLLFPSRKSLRQHFPRHTTTPILTSVTLPSDAASRFL</sequence>
<accession>A0A1A8PBQ0</accession>
<evidence type="ECO:0000313" key="1">
    <source>
        <dbReference type="EMBL" id="SBR78668.1"/>
    </source>
</evidence>
<dbReference type="AlphaFoldDB" id="A0A1A8PBQ0"/>
<proteinExistence type="predicted"/>
<protein>
    <submittedName>
        <fullName evidence="1">Uncharacterized protein</fullName>
    </submittedName>
</protein>
<reference evidence="1" key="1">
    <citation type="submission" date="2016-05" db="EMBL/GenBank/DDBJ databases">
        <authorList>
            <person name="Lavstsen T."/>
            <person name="Jespersen J.S."/>
        </authorList>
    </citation>
    <scope>NUCLEOTIDE SEQUENCE</scope>
    <source>
        <tissue evidence="1">Brain</tissue>
    </source>
</reference>
<dbReference type="EMBL" id="HAEH01006231">
    <property type="protein sequence ID" value="SBR78668.1"/>
    <property type="molecule type" value="Transcribed_RNA"/>
</dbReference>
<organism evidence="1">
    <name type="scientific">Nothobranchius rachovii</name>
    <name type="common">bluefin notho</name>
    <dbReference type="NCBI Taxonomy" id="451742"/>
    <lineage>
        <taxon>Eukaryota</taxon>
        <taxon>Metazoa</taxon>
        <taxon>Chordata</taxon>
        <taxon>Craniata</taxon>
        <taxon>Vertebrata</taxon>
        <taxon>Euteleostomi</taxon>
        <taxon>Actinopterygii</taxon>
        <taxon>Neopterygii</taxon>
        <taxon>Teleostei</taxon>
        <taxon>Neoteleostei</taxon>
        <taxon>Acanthomorphata</taxon>
        <taxon>Ovalentaria</taxon>
        <taxon>Atherinomorphae</taxon>
        <taxon>Cyprinodontiformes</taxon>
        <taxon>Nothobranchiidae</taxon>
        <taxon>Nothobranchius</taxon>
    </lineage>
</organism>
<gene>
    <name evidence="1" type="primary">Nfu_g_1_024693</name>
</gene>